<organism evidence="3 4">
    <name type="scientific">Frondihabitans peucedani</name>
    <dbReference type="NCBI Taxonomy" id="598626"/>
    <lineage>
        <taxon>Bacteria</taxon>
        <taxon>Bacillati</taxon>
        <taxon>Actinomycetota</taxon>
        <taxon>Actinomycetes</taxon>
        <taxon>Micrococcales</taxon>
        <taxon>Microbacteriaceae</taxon>
        <taxon>Frondihabitans</taxon>
    </lineage>
</organism>
<feature type="compositionally biased region" description="Low complexity" evidence="1">
    <location>
        <begin position="93"/>
        <end position="110"/>
    </location>
</feature>
<dbReference type="RefSeq" id="WP_344793131.1">
    <property type="nucleotide sequence ID" value="NZ_BAABAU010000001.1"/>
</dbReference>
<gene>
    <name evidence="3" type="ORF">GCM10022256_01500</name>
</gene>
<keyword evidence="4" id="KW-1185">Reference proteome</keyword>
<evidence type="ECO:0000256" key="2">
    <source>
        <dbReference type="SAM" id="Phobius"/>
    </source>
</evidence>
<sequence length="211" mass="21638">MSSDTFANVIQVVATLIALVGLAVSFEFSRRGQKLQQQASADAARQAEESNRAAQAAAQRASAAAALTIDDLTRIADGVERLAAATRASVAGAQAAGAGSGAAPRSAGDPARFESPGLPAAPAWRLERVGGSEYRLTNTGTAPAFDLWVGGAPSLDGPHGVEPGTELPHQASVMFRAAILPTTTDSTITVTWASARGGAERSSWRYPLPEA</sequence>
<evidence type="ECO:0000256" key="1">
    <source>
        <dbReference type="SAM" id="MobiDB-lite"/>
    </source>
</evidence>
<reference evidence="4" key="1">
    <citation type="journal article" date="2019" name="Int. J. Syst. Evol. Microbiol.">
        <title>The Global Catalogue of Microorganisms (GCM) 10K type strain sequencing project: providing services to taxonomists for standard genome sequencing and annotation.</title>
        <authorList>
            <consortium name="The Broad Institute Genomics Platform"/>
            <consortium name="The Broad Institute Genome Sequencing Center for Infectious Disease"/>
            <person name="Wu L."/>
            <person name="Ma J."/>
        </authorList>
    </citation>
    <scope>NUCLEOTIDE SEQUENCE [LARGE SCALE GENOMIC DNA]</scope>
    <source>
        <strain evidence="4">JCM 17442</strain>
    </source>
</reference>
<protein>
    <submittedName>
        <fullName evidence="3">Uncharacterized protein</fullName>
    </submittedName>
</protein>
<accession>A0ABP8DXK8</accession>
<feature type="region of interest" description="Disordered" evidence="1">
    <location>
        <begin position="93"/>
        <end position="119"/>
    </location>
</feature>
<keyword evidence="2" id="KW-1133">Transmembrane helix</keyword>
<dbReference type="Proteomes" id="UP001501594">
    <property type="component" value="Unassembled WGS sequence"/>
</dbReference>
<dbReference type="EMBL" id="BAABAU010000001">
    <property type="protein sequence ID" value="GAA4264538.1"/>
    <property type="molecule type" value="Genomic_DNA"/>
</dbReference>
<name>A0ABP8DXK8_9MICO</name>
<keyword evidence="2" id="KW-0812">Transmembrane</keyword>
<proteinExistence type="predicted"/>
<keyword evidence="2" id="KW-0472">Membrane</keyword>
<feature type="transmembrane region" description="Helical" evidence="2">
    <location>
        <begin position="6"/>
        <end position="26"/>
    </location>
</feature>
<comment type="caution">
    <text evidence="3">The sequence shown here is derived from an EMBL/GenBank/DDBJ whole genome shotgun (WGS) entry which is preliminary data.</text>
</comment>
<evidence type="ECO:0000313" key="3">
    <source>
        <dbReference type="EMBL" id="GAA4264538.1"/>
    </source>
</evidence>
<evidence type="ECO:0000313" key="4">
    <source>
        <dbReference type="Proteomes" id="UP001501594"/>
    </source>
</evidence>